<evidence type="ECO:0000313" key="1">
    <source>
        <dbReference type="EMBL" id="GGP17941.1"/>
    </source>
</evidence>
<dbReference type="Proteomes" id="UP000660745">
    <property type="component" value="Unassembled WGS sequence"/>
</dbReference>
<evidence type="ECO:0000313" key="2">
    <source>
        <dbReference type="Proteomes" id="UP000660745"/>
    </source>
</evidence>
<organism evidence="1 2">
    <name type="scientific">Nonomuraea glycinis</name>
    <dbReference type="NCBI Taxonomy" id="2047744"/>
    <lineage>
        <taxon>Bacteria</taxon>
        <taxon>Bacillati</taxon>
        <taxon>Actinomycetota</taxon>
        <taxon>Actinomycetes</taxon>
        <taxon>Streptosporangiales</taxon>
        <taxon>Streptosporangiaceae</taxon>
        <taxon>Nonomuraea</taxon>
    </lineage>
</organism>
<comment type="caution">
    <text evidence="1">The sequence shown here is derived from an EMBL/GenBank/DDBJ whole genome shotgun (WGS) entry which is preliminary data.</text>
</comment>
<gene>
    <name evidence="1" type="ORF">GCM10012278_88300</name>
</gene>
<keyword evidence="2" id="KW-1185">Reference proteome</keyword>
<dbReference type="EMBL" id="BMNK01000027">
    <property type="protein sequence ID" value="GGP17941.1"/>
    <property type="molecule type" value="Genomic_DNA"/>
</dbReference>
<protein>
    <submittedName>
        <fullName evidence="1">Uncharacterized protein</fullName>
    </submittedName>
</protein>
<name>A0A918AG18_9ACTN</name>
<reference evidence="1" key="1">
    <citation type="journal article" date="2014" name="Int. J. Syst. Evol. Microbiol.">
        <title>Complete genome sequence of Corynebacterium casei LMG S-19264T (=DSM 44701T), isolated from a smear-ripened cheese.</title>
        <authorList>
            <consortium name="US DOE Joint Genome Institute (JGI-PGF)"/>
            <person name="Walter F."/>
            <person name="Albersmeier A."/>
            <person name="Kalinowski J."/>
            <person name="Ruckert C."/>
        </authorList>
    </citation>
    <scope>NUCLEOTIDE SEQUENCE</scope>
    <source>
        <strain evidence="1">CGMCC 4.7430</strain>
    </source>
</reference>
<accession>A0A918AG18</accession>
<reference evidence="1" key="2">
    <citation type="submission" date="2020-09" db="EMBL/GenBank/DDBJ databases">
        <authorList>
            <person name="Sun Q."/>
            <person name="Zhou Y."/>
        </authorList>
    </citation>
    <scope>NUCLEOTIDE SEQUENCE</scope>
    <source>
        <strain evidence="1">CGMCC 4.7430</strain>
    </source>
</reference>
<sequence>MTSFTSCRSGTRRQEKFAKRLSIYKSDNLRYPGYQTIRHYVIDSSQFIRQLHLALARGQRWHCTERGTNPPKRPVRPYERVISKSGSSMVDADRAVANRMVEAAGAWLDSLDADQRKVAVGPPPGVGGEAEAERCACR</sequence>
<proteinExistence type="predicted"/>
<dbReference type="AlphaFoldDB" id="A0A918AG18"/>